<dbReference type="PANTHER" id="PTHR36985:SF1">
    <property type="entry name" value="TRANSLOCATION AND ASSEMBLY MODULE SUBUNIT TAMB"/>
    <property type="match status" value="1"/>
</dbReference>
<evidence type="ECO:0000256" key="3">
    <source>
        <dbReference type="ARBA" id="ARBA00022989"/>
    </source>
</evidence>
<dbReference type="Proteomes" id="UP001060123">
    <property type="component" value="Chromosome"/>
</dbReference>
<reference evidence="7" key="1">
    <citation type="submission" date="2022-09" db="EMBL/GenBank/DDBJ databases">
        <title>Australian commercial rhizobial inoculants.</title>
        <authorList>
            <person name="Kohlmeier M.G."/>
            <person name="O'Hara G.W."/>
            <person name="Colombi E."/>
            <person name="Ramsay J.P."/>
            <person name="Terpolilli J."/>
        </authorList>
    </citation>
    <scope>NUCLEOTIDE SEQUENCE</scope>
    <source>
        <strain evidence="7">WSM1592</strain>
    </source>
</reference>
<feature type="transmembrane region" description="Helical" evidence="5">
    <location>
        <begin position="12"/>
        <end position="35"/>
    </location>
</feature>
<evidence type="ECO:0000256" key="5">
    <source>
        <dbReference type="SAM" id="Phobius"/>
    </source>
</evidence>
<protein>
    <submittedName>
        <fullName evidence="7">Translocation/assembly module TamB domain-containing protein</fullName>
    </submittedName>
</protein>
<organism evidence="7 8">
    <name type="scientific">Rhizobium sullae</name>
    <name type="common">Rhizobium hedysari</name>
    <dbReference type="NCBI Taxonomy" id="50338"/>
    <lineage>
        <taxon>Bacteria</taxon>
        <taxon>Pseudomonadati</taxon>
        <taxon>Pseudomonadota</taxon>
        <taxon>Alphaproteobacteria</taxon>
        <taxon>Hyphomicrobiales</taxon>
        <taxon>Rhizobiaceae</taxon>
        <taxon>Rhizobium/Agrobacterium group</taxon>
        <taxon>Rhizobium</taxon>
    </lineage>
</organism>
<evidence type="ECO:0000259" key="6">
    <source>
        <dbReference type="Pfam" id="PF04357"/>
    </source>
</evidence>
<keyword evidence="4 5" id="KW-0472">Membrane</keyword>
<gene>
    <name evidence="7" type="ORF">N2599_16430</name>
</gene>
<dbReference type="EMBL" id="CP104143">
    <property type="protein sequence ID" value="UWU13704.1"/>
    <property type="molecule type" value="Genomic_DNA"/>
</dbReference>
<evidence type="ECO:0000256" key="1">
    <source>
        <dbReference type="ARBA" id="ARBA00004167"/>
    </source>
</evidence>
<dbReference type="Pfam" id="PF04357">
    <property type="entry name" value="TamB"/>
    <property type="match status" value="1"/>
</dbReference>
<sequence length="2355" mass="239539">MQTLTKFVNWTIRVLGVTTGIMLILASIGIAIVGFTSFGSRIITEEVAEILSNRDMKIAVREPSSLLTGGLRAAEITVSDTRGVFAQVTGLSIDWNPLALLRGTFHANEISISSVNLIRKPVRTIPSPPASGEDEGFILPIKIDVDKIVVPEVSLSEQFTGRAFTLTAGGNLRADQNGGIAAINLSRHDVPDARLSADLAFMPDQNQLRLKAQLSEPKGGLLATFLSLPGDPAVDIVVDGEGPISDWNGRLQAALDGQERASIKGHHALTQDGLHHLDLKGGGDLSTLLPPAFRPLFSGQTNIDVSATFDNKGKLDIQTGNIATGSVVIAASGTLDRAGNNSLNANVLGTSGPVDFRWPLADGEARFMVTGLNLALTGDAQSARLNASASLDAATLPQATIGNVKLTAKSDSFNLAKRSGAIQLRMVAGDTMFQNPDINRAVQGPVTLAAPLQIAADSVGFNGTTFESANASGTVNGTYKLTDNTLTGNAKLTVQPAALPPAIAPRFATPISIDTQVAGTIPSKINLSDIVIKSGTIETAGTVTLDDETLTANLSGRVPDISKLLETAEGEASYTVNASGPLTALAIKANLKAATLRTAGRTLGDLDVNISGTVDPAAPQGTVDAKGTIDGQPITVNADAQSKDGIISIPSLRAYVGRNRLEGNLQLSSRFEPTGLLAFDFPDISPLAALGGQKAQGDLKGMLDIANDKGKIALKVTAAGNGLQRDTLSIVRPDIAVTVTDLKALAVNGIIKAGEISSGANKLAGPALNFVLQQNRTNFDLNAVYDDNPLLAEGDLEANAGGMTIRLVRFSGKPRDIPVELSQPAEIAIADGQAALRGLTVKTASGSVAVTGSAGETLDINAVISDLPASLANGFVPKLNAEGAISGTVTVKGTRAAPIADFKLDWKNAATSHTKGAHLAPLGVATTGRFADNKLDFDATVDGADGLSLKSSGNVVVAGTAVQNLDVNANLNNVPASIANSFVPGLAAQGTISGTAKASGTPVAPAVDFDLDWKDAATSHTKQAGLALLGLSATGKLADNKLDFDADLTGAANMGLSADGNIVIAGTTVQNLDVNANLNNVPASIANSFVPGLAAQGTISGTAKASGTPVAPAVDFDLDWKDAATSHTKQAGLAPLGLSATGKFADNKLDFDADLTGAANMGLSADGNIVVAGTTVQNLDVNANLNNVPASIANSFVPGLAAQGTISGTAKASGTPVAPAVDFDLDWKDAATSHTKQAGLAPLGLSATGKFADNKLDFDADLTGAANMGLSADGNIVVAGTTVQNLDVNANLNNVPASIANSFVPGLAAQGTISGTAKASGTPVAPAVDFDLDWKDAATSHTKQAGLAPLGLSATGKFADNKLDFDADLTGAANMGLSADGNIVIAGTTVQNLDVNANLNNVPASIANSFVPGLAAEGTISGTAKALGTPVAPAVDFDLDWKDAATSHTKQAGLAPLGLSATGKFADNKLDFDADLTGAANMGLSADGNIVIAGTTVQNLDVNANLNNVPASIANSFVPGLAAEGTISGTAKALGTPVAPAVDFDLDWKDAATSHTKVSGLKALGLSATGKFADNRLDFDANANAAGNVAAKAAGNIVVAGETVQSLQIDANVANIPASIANGFVPGLAASGTVSGTVTASGTPTSPAVDFKLDWKDLATSQTKGARLSSLDLSASGKFAANRLDFDANARGADGASLRATGNAALAGRTVESLSVDANIANLPAGIANNFVPGLAAEGIISGTVTASGNLASPAADFKLDWKNAATSHTKKAGLSQLALNATGKLANNRLDFNADLNGAGNVALKAGGNVMIEGTAVKNLKVDANISNLPASVANGFVPGLAASGTISGTVSVSGSLSAPTVDFKLDWKDAATGQTKGAGLSPFEIAASGKLANNNLTIDTNLIGESGLSMKGGGTVAITGNRALNLQFRGNLPFAILGAQLAQQGFVAEGTADIDLRVTGTAAGPIVNGTITTSGAKLVDVRRNLALNNVTAKITMNGEQATISRLSGNFVSGGSVTASGTIGIRPGSGYPVNIEVRLDRAVYVDGTLVVATVDGNLGLRGPLLTNPTLSGRLNVEKASITVPDKLPTSLREINIKHLHAPSAVRAQLRDENAQKPGEKSTILALDLQIDAPSQIFVRGRGIDSELGGSVTIRGTAATPVVSGGFTMRRGRLTILSRRLNFTDRSRITFAGDLTPTLDMEASSTSGTTTLTVDVTGLATDPSITFSSSPTLPQDEVLAQLIFGQSMSKLSPVQIAQLADAVSQLAGGRSTSLFEGLRNQLGVDDLNISTDEKGQTSVSVGRYLNERTYFELQQGGEAGAKAIINLDIGRGVKLRGAAGGNGAGEAGIVYEHEY</sequence>
<keyword evidence="2 5" id="KW-0812">Transmembrane</keyword>
<accession>A0ABY5XHK5</accession>
<keyword evidence="3 5" id="KW-1133">Transmembrane helix</keyword>
<dbReference type="RefSeq" id="WP_260307460.1">
    <property type="nucleotide sequence ID" value="NZ_CP104143.1"/>
</dbReference>
<evidence type="ECO:0000313" key="8">
    <source>
        <dbReference type="Proteomes" id="UP001060123"/>
    </source>
</evidence>
<proteinExistence type="predicted"/>
<name>A0ABY5XHK5_RHISU</name>
<dbReference type="InterPro" id="IPR007452">
    <property type="entry name" value="TamB_C"/>
</dbReference>
<evidence type="ECO:0000313" key="7">
    <source>
        <dbReference type="EMBL" id="UWU13704.1"/>
    </source>
</evidence>
<keyword evidence="8" id="KW-1185">Reference proteome</keyword>
<comment type="subcellular location">
    <subcellularLocation>
        <location evidence="1">Membrane</location>
        <topology evidence="1">Single-pass membrane protein</topology>
    </subcellularLocation>
</comment>
<evidence type="ECO:0000256" key="4">
    <source>
        <dbReference type="ARBA" id="ARBA00023136"/>
    </source>
</evidence>
<dbReference type="PANTHER" id="PTHR36985">
    <property type="entry name" value="TRANSLOCATION AND ASSEMBLY MODULE SUBUNIT TAMB"/>
    <property type="match status" value="1"/>
</dbReference>
<evidence type="ECO:0000256" key="2">
    <source>
        <dbReference type="ARBA" id="ARBA00022692"/>
    </source>
</evidence>
<feature type="domain" description="Translocation and assembly module TamB C-terminal" evidence="6">
    <location>
        <begin position="2007"/>
        <end position="2355"/>
    </location>
</feature>